<dbReference type="AlphaFoldDB" id="A0A9W6ZDM4"/>
<feature type="active site" description="Proton acceptor" evidence="6">
    <location>
        <position position="343"/>
    </location>
</feature>
<dbReference type="OrthoDB" id="420264at2759"/>
<feature type="binding site" evidence="6">
    <location>
        <position position="354"/>
    </location>
    <ligand>
        <name>Zn(2+)</name>
        <dbReference type="ChEBI" id="CHEBI:29105"/>
    </ligand>
</feature>
<evidence type="ECO:0000256" key="7">
    <source>
        <dbReference type="SAM" id="MobiDB-lite"/>
    </source>
</evidence>
<comment type="cofactor">
    <cofactor evidence="1">
        <name>Zn(2+)</name>
        <dbReference type="ChEBI" id="CHEBI:29105"/>
    </cofactor>
</comment>
<feature type="domain" description="Deacetylase sirtuin-type" evidence="8">
    <location>
        <begin position="213"/>
        <end position="478"/>
    </location>
</feature>
<feature type="binding site" evidence="6">
    <location>
        <position position="376"/>
    </location>
    <ligand>
        <name>Zn(2+)</name>
        <dbReference type="ChEBI" id="CHEBI:29105"/>
    </ligand>
</feature>
<evidence type="ECO:0000313" key="9">
    <source>
        <dbReference type="EMBL" id="GMH52467.1"/>
    </source>
</evidence>
<evidence type="ECO:0000256" key="6">
    <source>
        <dbReference type="PROSITE-ProRule" id="PRU00236"/>
    </source>
</evidence>
<dbReference type="GO" id="GO:0017136">
    <property type="term" value="F:histone deacetylase activity, NAD-dependent"/>
    <property type="evidence" value="ECO:0007669"/>
    <property type="project" value="TreeGrafter"/>
</dbReference>
<dbReference type="CDD" id="cd01408">
    <property type="entry name" value="SIRT1"/>
    <property type="match status" value="1"/>
</dbReference>
<dbReference type="InterPro" id="IPR050134">
    <property type="entry name" value="NAD-dep_sirtuin_deacylases"/>
</dbReference>
<organism evidence="9 10">
    <name type="scientific">Triparma laevis f. longispina</name>
    <dbReference type="NCBI Taxonomy" id="1714387"/>
    <lineage>
        <taxon>Eukaryota</taxon>
        <taxon>Sar</taxon>
        <taxon>Stramenopiles</taxon>
        <taxon>Ochrophyta</taxon>
        <taxon>Bolidophyceae</taxon>
        <taxon>Parmales</taxon>
        <taxon>Triparmaceae</taxon>
        <taxon>Triparma</taxon>
    </lineage>
</organism>
<keyword evidence="10" id="KW-1185">Reference proteome</keyword>
<evidence type="ECO:0000256" key="3">
    <source>
        <dbReference type="ARBA" id="ARBA00022723"/>
    </source>
</evidence>
<keyword evidence="3 6" id="KW-0479">Metal-binding</keyword>
<dbReference type="GO" id="GO:0005634">
    <property type="term" value="C:nucleus"/>
    <property type="evidence" value="ECO:0007669"/>
    <property type="project" value="TreeGrafter"/>
</dbReference>
<protein>
    <recommendedName>
        <fullName evidence="8">Deacetylase sirtuin-type domain-containing protein</fullName>
    </recommendedName>
</protein>
<name>A0A9W6ZDM4_9STRA</name>
<evidence type="ECO:0000259" key="8">
    <source>
        <dbReference type="PROSITE" id="PS50305"/>
    </source>
</evidence>
<dbReference type="InterPro" id="IPR029035">
    <property type="entry name" value="DHS-like_NAD/FAD-binding_dom"/>
</dbReference>
<evidence type="ECO:0000256" key="5">
    <source>
        <dbReference type="ARBA" id="ARBA00023027"/>
    </source>
</evidence>
<dbReference type="EMBL" id="BRXW01000418">
    <property type="protein sequence ID" value="GMH52467.1"/>
    <property type="molecule type" value="Genomic_DNA"/>
</dbReference>
<dbReference type="PANTHER" id="PTHR11085">
    <property type="entry name" value="NAD-DEPENDENT PROTEIN DEACYLASE SIRTUIN-5, MITOCHONDRIAL-RELATED"/>
    <property type="match status" value="1"/>
</dbReference>
<feature type="compositionally biased region" description="Basic and acidic residues" evidence="7">
    <location>
        <begin position="128"/>
        <end position="139"/>
    </location>
</feature>
<dbReference type="SUPFAM" id="SSF52467">
    <property type="entry name" value="DHS-like NAD/FAD-binding domain"/>
    <property type="match status" value="1"/>
</dbReference>
<dbReference type="InterPro" id="IPR026590">
    <property type="entry name" value="Ssirtuin_cat_dom"/>
</dbReference>
<feature type="compositionally biased region" description="Acidic residues" evidence="7">
    <location>
        <begin position="140"/>
        <end position="152"/>
    </location>
</feature>
<keyword evidence="4 6" id="KW-0862">Zinc</keyword>
<dbReference type="Proteomes" id="UP001165122">
    <property type="component" value="Unassembled WGS sequence"/>
</dbReference>
<proteinExistence type="predicted"/>
<dbReference type="Pfam" id="PF02146">
    <property type="entry name" value="SIR2"/>
    <property type="match status" value="1"/>
</dbReference>
<evidence type="ECO:0000313" key="10">
    <source>
        <dbReference type="Proteomes" id="UP001165122"/>
    </source>
</evidence>
<evidence type="ECO:0000256" key="4">
    <source>
        <dbReference type="ARBA" id="ARBA00022833"/>
    </source>
</evidence>
<gene>
    <name evidence="9" type="ORF">TrLO_g7805</name>
</gene>
<dbReference type="PROSITE" id="PS50305">
    <property type="entry name" value="SIRTUIN"/>
    <property type="match status" value="1"/>
</dbReference>
<sequence length="505" mass="55679">MLSKKRNEGGRFQVAQNGKRFYCSLLVFSLVDESKSGGSTKLLGFCYKIDLVLQILNIAALHASRLASLHLSCHFFHLSHTRKLFTFSMSSFNPPESDRSSPPPTSEPSGLAGLASRFVAYRDQQDQHSEAFSSDHDDHDEVYEENDSSEDSNDAHGVDPNDPSLGLVERLLAARARSNPEQAYKITSILNSLNLGIEFTPKPRVLKTHVFGEANIPPTLSHLASLFKSKTYKKILVLTGAGISVAAGIPDFRTPGTGLYSNLSKYNLPHPTAVFDIDFYKNNPAPFVMLAGEIWPGKHLPTKTHAFIKLLSDKGVLLRNYTQNIDGLEVLGGVPEEKVIECHGHFRTASCTSCGSEIDINHVSKKIIEEGVPPVCAKCGGIGKPDIVFFGEDLPNVFHRSINKDVKEADMIIVMGTSLQVQPVAGIPDYVSGDVPRLLFNREHVGNFDSSEYNYRDIIETGNCDDGVEKFCEMIGWGEELRECYEGAEGRRKVASKEASKEEID</sequence>
<comment type="caution">
    <text evidence="9">The sequence shown here is derived from an EMBL/GenBank/DDBJ whole genome shotgun (WGS) entry which is preliminary data.</text>
</comment>
<feature type="binding site" evidence="6">
    <location>
        <position position="379"/>
    </location>
    <ligand>
        <name>Zn(2+)</name>
        <dbReference type="ChEBI" id="CHEBI:29105"/>
    </ligand>
</feature>
<keyword evidence="2" id="KW-0808">Transferase</keyword>
<reference evidence="10" key="1">
    <citation type="journal article" date="2023" name="Commun. Biol.">
        <title>Genome analysis of Parmales, the sister group of diatoms, reveals the evolutionary specialization of diatoms from phago-mixotrophs to photoautotrophs.</title>
        <authorList>
            <person name="Ban H."/>
            <person name="Sato S."/>
            <person name="Yoshikawa S."/>
            <person name="Yamada K."/>
            <person name="Nakamura Y."/>
            <person name="Ichinomiya M."/>
            <person name="Sato N."/>
            <person name="Blanc-Mathieu R."/>
            <person name="Endo H."/>
            <person name="Kuwata A."/>
            <person name="Ogata H."/>
        </authorList>
    </citation>
    <scope>NUCLEOTIDE SEQUENCE [LARGE SCALE GENOMIC DNA]</scope>
    <source>
        <strain evidence="10">NIES 3700</strain>
    </source>
</reference>
<feature type="region of interest" description="Disordered" evidence="7">
    <location>
        <begin position="128"/>
        <end position="162"/>
    </location>
</feature>
<accession>A0A9W6ZDM4</accession>
<dbReference type="PANTHER" id="PTHR11085:SF6">
    <property type="entry name" value="NAD-DEPENDENT PROTEIN DEACETYLASE SIRTUIN-2"/>
    <property type="match status" value="1"/>
</dbReference>
<evidence type="ECO:0000256" key="1">
    <source>
        <dbReference type="ARBA" id="ARBA00001947"/>
    </source>
</evidence>
<dbReference type="InterPro" id="IPR003000">
    <property type="entry name" value="Sirtuin"/>
</dbReference>
<evidence type="ECO:0000256" key="2">
    <source>
        <dbReference type="ARBA" id="ARBA00022679"/>
    </source>
</evidence>
<dbReference type="Gene3D" id="3.30.1600.10">
    <property type="entry name" value="SIR2/SIRT2 'Small Domain"/>
    <property type="match status" value="1"/>
</dbReference>
<keyword evidence="5" id="KW-0520">NAD</keyword>
<dbReference type="InterPro" id="IPR026591">
    <property type="entry name" value="Sirtuin_cat_small_dom_sf"/>
</dbReference>
<feature type="binding site" evidence="6">
    <location>
        <position position="351"/>
    </location>
    <ligand>
        <name>Zn(2+)</name>
        <dbReference type="ChEBI" id="CHEBI:29105"/>
    </ligand>
</feature>
<dbReference type="GO" id="GO:0046872">
    <property type="term" value="F:metal ion binding"/>
    <property type="evidence" value="ECO:0007669"/>
    <property type="project" value="UniProtKB-KW"/>
</dbReference>
<dbReference type="GO" id="GO:0070403">
    <property type="term" value="F:NAD+ binding"/>
    <property type="evidence" value="ECO:0007669"/>
    <property type="project" value="InterPro"/>
</dbReference>
<dbReference type="Gene3D" id="3.40.50.1220">
    <property type="entry name" value="TPP-binding domain"/>
    <property type="match status" value="1"/>
</dbReference>